<feature type="non-terminal residue" evidence="1">
    <location>
        <position position="57"/>
    </location>
</feature>
<comment type="caution">
    <text evidence="1">The sequence shown here is derived from an EMBL/GenBank/DDBJ whole genome shotgun (WGS) entry which is preliminary data.</text>
</comment>
<organism evidence="1 2">
    <name type="scientific">Scutellospora calospora</name>
    <dbReference type="NCBI Taxonomy" id="85575"/>
    <lineage>
        <taxon>Eukaryota</taxon>
        <taxon>Fungi</taxon>
        <taxon>Fungi incertae sedis</taxon>
        <taxon>Mucoromycota</taxon>
        <taxon>Glomeromycotina</taxon>
        <taxon>Glomeromycetes</taxon>
        <taxon>Diversisporales</taxon>
        <taxon>Gigasporaceae</taxon>
        <taxon>Scutellospora</taxon>
    </lineage>
</organism>
<evidence type="ECO:0000313" key="2">
    <source>
        <dbReference type="Proteomes" id="UP000789860"/>
    </source>
</evidence>
<protein>
    <submittedName>
        <fullName evidence="1">2739_t:CDS:1</fullName>
    </submittedName>
</protein>
<gene>
    <name evidence="1" type="ORF">SCALOS_LOCUS9388</name>
</gene>
<keyword evidence="2" id="KW-1185">Reference proteome</keyword>
<name>A0ACA9NTB9_9GLOM</name>
<evidence type="ECO:0000313" key="1">
    <source>
        <dbReference type="EMBL" id="CAG8671311.1"/>
    </source>
</evidence>
<feature type="non-terminal residue" evidence="1">
    <location>
        <position position="1"/>
    </location>
</feature>
<proteinExistence type="predicted"/>
<accession>A0ACA9NTB9</accession>
<sequence length="57" mass="6797">SKISFTSDLWTSSNNKTFIFTTTHYIDENWTLKEIIIDFGLISRRYDGLNIANRFYQ</sequence>
<dbReference type="Proteomes" id="UP000789860">
    <property type="component" value="Unassembled WGS sequence"/>
</dbReference>
<reference evidence="1" key="1">
    <citation type="submission" date="2021-06" db="EMBL/GenBank/DDBJ databases">
        <authorList>
            <person name="Kallberg Y."/>
            <person name="Tangrot J."/>
            <person name="Rosling A."/>
        </authorList>
    </citation>
    <scope>NUCLEOTIDE SEQUENCE</scope>
    <source>
        <strain evidence="1">AU212A</strain>
    </source>
</reference>
<dbReference type="EMBL" id="CAJVPM010028896">
    <property type="protein sequence ID" value="CAG8671311.1"/>
    <property type="molecule type" value="Genomic_DNA"/>
</dbReference>